<dbReference type="EMBL" id="LRPM01000059">
    <property type="protein sequence ID" value="KWZ77070.1"/>
    <property type="molecule type" value="Genomic_DNA"/>
</dbReference>
<name>A0A133KC10_9FIRM</name>
<protein>
    <submittedName>
        <fullName evidence="1">Uncharacterized protein</fullName>
    </submittedName>
</protein>
<proteinExistence type="predicted"/>
<reference evidence="2" key="1">
    <citation type="submission" date="2016-01" db="EMBL/GenBank/DDBJ databases">
        <authorList>
            <person name="Mitreva M."/>
            <person name="Pepin K.H."/>
            <person name="Mihindukulasuriya K.A."/>
            <person name="Fulton R."/>
            <person name="Fronick C."/>
            <person name="O'Laughlin M."/>
            <person name="Miner T."/>
            <person name="Herter B."/>
            <person name="Rosa B.A."/>
            <person name="Cordes M."/>
            <person name="Tomlinson C."/>
            <person name="Wollam A."/>
            <person name="Palsikar V.B."/>
            <person name="Mardis E.R."/>
            <person name="Wilson R.K."/>
        </authorList>
    </citation>
    <scope>NUCLEOTIDE SEQUENCE [LARGE SCALE GENOMIC DNA]</scope>
    <source>
        <strain evidence="2">MJR8151</strain>
    </source>
</reference>
<sequence>MKYLKYKNRAGKQVFGTGNYSINLKLREFMLYAIIKLIVDII</sequence>
<accession>A0A133KC10</accession>
<gene>
    <name evidence="1" type="ORF">HMPREF3200_01570</name>
</gene>
<dbReference type="STRING" id="33036.HMPREF3200_01570"/>
<dbReference type="AlphaFoldDB" id="A0A133KC10"/>
<evidence type="ECO:0000313" key="2">
    <source>
        <dbReference type="Proteomes" id="UP000070383"/>
    </source>
</evidence>
<dbReference type="Proteomes" id="UP000070383">
    <property type="component" value="Unassembled WGS sequence"/>
</dbReference>
<comment type="caution">
    <text evidence="1">The sequence shown here is derived from an EMBL/GenBank/DDBJ whole genome shotgun (WGS) entry which is preliminary data.</text>
</comment>
<evidence type="ECO:0000313" key="1">
    <source>
        <dbReference type="EMBL" id="KWZ77070.1"/>
    </source>
</evidence>
<organism evidence="1 2">
    <name type="scientific">Anaerococcus tetradius</name>
    <dbReference type="NCBI Taxonomy" id="33036"/>
    <lineage>
        <taxon>Bacteria</taxon>
        <taxon>Bacillati</taxon>
        <taxon>Bacillota</taxon>
        <taxon>Tissierellia</taxon>
        <taxon>Tissierellales</taxon>
        <taxon>Peptoniphilaceae</taxon>
        <taxon>Anaerococcus</taxon>
    </lineage>
</organism>
<keyword evidence="2" id="KW-1185">Reference proteome</keyword>